<evidence type="ECO:0000313" key="3">
    <source>
        <dbReference type="Proteomes" id="UP000224629"/>
    </source>
</evidence>
<dbReference type="InterPro" id="IPR036691">
    <property type="entry name" value="Endo/exonu/phosph_ase_sf"/>
</dbReference>
<evidence type="ECO:0000313" key="2">
    <source>
        <dbReference type="EMBL" id="ATP59647.1"/>
    </source>
</evidence>
<evidence type="ECO:0000256" key="1">
    <source>
        <dbReference type="SAM" id="MobiDB-lite"/>
    </source>
</evidence>
<organism evidence="2 3">
    <name type="scientific">Mesomycoplasma dispar</name>
    <dbReference type="NCBI Taxonomy" id="86660"/>
    <lineage>
        <taxon>Bacteria</taxon>
        <taxon>Bacillati</taxon>
        <taxon>Mycoplasmatota</taxon>
        <taxon>Mycoplasmoidales</taxon>
        <taxon>Metamycoplasmataceae</taxon>
        <taxon>Mesomycoplasma</taxon>
    </lineage>
</organism>
<protein>
    <submittedName>
        <fullName evidence="2">Uncharacterized protein</fullName>
    </submittedName>
</protein>
<dbReference type="Proteomes" id="UP000224629">
    <property type="component" value="Chromosome"/>
</dbReference>
<dbReference type="Gene3D" id="3.60.10.10">
    <property type="entry name" value="Endonuclease/exonuclease/phosphatase"/>
    <property type="match status" value="1"/>
</dbReference>
<feature type="region of interest" description="Disordered" evidence="1">
    <location>
        <begin position="123"/>
        <end position="175"/>
    </location>
</feature>
<proteinExistence type="predicted"/>
<feature type="region of interest" description="Disordered" evidence="1">
    <location>
        <begin position="335"/>
        <end position="357"/>
    </location>
</feature>
<feature type="compositionally biased region" description="Polar residues" evidence="1">
    <location>
        <begin position="123"/>
        <end position="154"/>
    </location>
</feature>
<keyword evidence="3" id="KW-1185">Reference proteome</keyword>
<dbReference type="EMBL" id="CP024161">
    <property type="protein sequence ID" value="ATP59647.1"/>
    <property type="molecule type" value="Genomic_DNA"/>
</dbReference>
<gene>
    <name evidence="2" type="ORF">CSW10_01685</name>
</gene>
<reference evidence="2" key="1">
    <citation type="submission" date="2017-10" db="EMBL/GenBank/DDBJ databases">
        <title>Genome-wide analysis of the first isolated strain mycoplasma dispar GS01.</title>
        <authorList>
            <person name="Hao H."/>
            <person name="Chen S."/>
            <person name="Zhao P."/>
            <person name="Chu Y."/>
            <person name="Liu Y."/>
        </authorList>
    </citation>
    <scope>NUCLEOTIDE SEQUENCE [LARGE SCALE GENOMIC DNA]</scope>
    <source>
        <strain evidence="2">GS01</strain>
    </source>
</reference>
<accession>A0ABM6PR93</accession>
<name>A0ABM6PR93_9BACT</name>
<sequence length="477" mass="52831">MGITGALGVGIPLIVIETGKSNLGSDPKINLLSAGHNSVKFSVPSSAFKSLPVVNKDKKAKIILKTGNSEIIPESNFKVDKNKIEFTLFNLNPEIEYKLMKVEFSEDIQVDFSSSNTVIKIPKTTNSTTENPDQDNISSNEKSEQENTNPSSSEINEDNSGKIQSPDTVKGENQENKSLANAEKQGNINSKDNLDDQVKKSVQFAKIGFWRLNNFSPNNEDRRKFIADIIRKINLDLVLLTGMSPAADKNMENLLSDLNNQTSENWGQFTTEKHSRNRRYSFLYKKSIFNLTNESSTFSPQLTKTLHGFANKKFIAANNFSFDITSISLATKSQSATSKAKKGRSKRQTSENQETSFFEQAKPADKFEKVKDELKKIGKKSLVFVTNLAENANTNDLSSTLSTYKVLLKNGDQSSIKSSSTNPSLESASNILLASKDLEFKNSSAEIVDIINDLKQNKKAATVVFSPPIVVELKLKN</sequence>